<dbReference type="FunFam" id="3.40.50.300:FF:001447">
    <property type="entry name" value="Ras-related protein Rab-1B"/>
    <property type="match status" value="1"/>
</dbReference>
<dbReference type="Pfam" id="PF00071">
    <property type="entry name" value="Ras"/>
    <property type="match status" value="1"/>
</dbReference>
<dbReference type="PROSITE" id="PS51421">
    <property type="entry name" value="RAS"/>
    <property type="match status" value="1"/>
</dbReference>
<dbReference type="PRINTS" id="PR00449">
    <property type="entry name" value="RASTRNSFRMNG"/>
</dbReference>
<feature type="region of interest" description="Disordered" evidence="3">
    <location>
        <begin position="214"/>
        <end position="329"/>
    </location>
</feature>
<dbReference type="OrthoDB" id="5976022at2759"/>
<reference evidence="4 5" key="1">
    <citation type="journal article" date="2004" name="Nature">
        <title>Genome sequence of the ultrasmall unicellular red alga Cyanidioschyzon merolae 10D.</title>
        <authorList>
            <person name="Matsuzaki M."/>
            <person name="Misumi O."/>
            <person name="Shin-i T."/>
            <person name="Maruyama S."/>
            <person name="Takahara M."/>
            <person name="Miyagishima S."/>
            <person name="Mori T."/>
            <person name="Nishida K."/>
            <person name="Yagisawa F."/>
            <person name="Nishida K."/>
            <person name="Yoshida Y."/>
            <person name="Nishimura Y."/>
            <person name="Nakao S."/>
            <person name="Kobayashi T."/>
            <person name="Momoyama Y."/>
            <person name="Higashiyama T."/>
            <person name="Minoda A."/>
            <person name="Sano M."/>
            <person name="Nomoto H."/>
            <person name="Oishi K."/>
            <person name="Hayashi H."/>
            <person name="Ohta F."/>
            <person name="Nishizaka S."/>
            <person name="Haga S."/>
            <person name="Miura S."/>
            <person name="Morishita T."/>
            <person name="Kabeya Y."/>
            <person name="Terasawa K."/>
            <person name="Suzuki Y."/>
            <person name="Ishii Y."/>
            <person name="Asakawa S."/>
            <person name="Takano H."/>
            <person name="Ohta N."/>
            <person name="Kuroiwa H."/>
            <person name="Tanaka K."/>
            <person name="Shimizu N."/>
            <person name="Sugano S."/>
            <person name="Sato N."/>
            <person name="Nozaki H."/>
            <person name="Ogasawara N."/>
            <person name="Kohara Y."/>
            <person name="Kuroiwa T."/>
        </authorList>
    </citation>
    <scope>NUCLEOTIDE SEQUENCE [LARGE SCALE GENOMIC DNA]</scope>
    <source>
        <strain evidence="4 5">10D</strain>
    </source>
</reference>
<dbReference type="GO" id="GO:0003924">
    <property type="term" value="F:GTPase activity"/>
    <property type="evidence" value="ECO:0007669"/>
    <property type="project" value="InterPro"/>
</dbReference>
<dbReference type="RefSeq" id="XP_005539357.1">
    <property type="nucleotide sequence ID" value="XM_005539300.1"/>
</dbReference>
<proteinExistence type="predicted"/>
<dbReference type="SMART" id="SM00175">
    <property type="entry name" value="RAB"/>
    <property type="match status" value="1"/>
</dbReference>
<dbReference type="Gramene" id="CMT371CT">
    <property type="protein sequence ID" value="CMT371CT"/>
    <property type="gene ID" value="CMT371C"/>
</dbReference>
<name>M1UXT7_CYAM1</name>
<reference evidence="4 5" key="2">
    <citation type="journal article" date="2007" name="BMC Biol.">
        <title>A 100%-complete sequence reveals unusually simple genomic features in the hot-spring red alga Cyanidioschyzon merolae.</title>
        <authorList>
            <person name="Nozaki H."/>
            <person name="Takano H."/>
            <person name="Misumi O."/>
            <person name="Terasawa K."/>
            <person name="Matsuzaki M."/>
            <person name="Maruyama S."/>
            <person name="Nishida K."/>
            <person name="Yagisawa F."/>
            <person name="Yoshida Y."/>
            <person name="Fujiwara T."/>
            <person name="Takio S."/>
            <person name="Tamura K."/>
            <person name="Chung S.J."/>
            <person name="Nakamura S."/>
            <person name="Kuroiwa H."/>
            <person name="Tanaka K."/>
            <person name="Sato N."/>
            <person name="Kuroiwa T."/>
        </authorList>
    </citation>
    <scope>NUCLEOTIDE SEQUENCE [LARGE SCALE GENOMIC DNA]</scope>
    <source>
        <strain evidence="4 5">10D</strain>
    </source>
</reference>
<evidence type="ECO:0000313" key="5">
    <source>
        <dbReference type="Proteomes" id="UP000007014"/>
    </source>
</evidence>
<feature type="region of interest" description="Disordered" evidence="3">
    <location>
        <begin position="1"/>
        <end position="21"/>
    </location>
</feature>
<evidence type="ECO:0000256" key="3">
    <source>
        <dbReference type="SAM" id="MobiDB-lite"/>
    </source>
</evidence>
<evidence type="ECO:0000256" key="1">
    <source>
        <dbReference type="ARBA" id="ARBA00022741"/>
    </source>
</evidence>
<feature type="compositionally biased region" description="Basic and acidic residues" evidence="3">
    <location>
        <begin position="234"/>
        <end position="251"/>
    </location>
</feature>
<dbReference type="GO" id="GO:0007165">
    <property type="term" value="P:signal transduction"/>
    <property type="evidence" value="ECO:0007669"/>
    <property type="project" value="InterPro"/>
</dbReference>
<keyword evidence="2" id="KW-0342">GTP-binding</keyword>
<feature type="compositionally biased region" description="Acidic residues" evidence="3">
    <location>
        <begin position="222"/>
        <end position="233"/>
    </location>
</feature>
<protein>
    <submittedName>
        <fullName evidence="4">Small GTP-binding protein of Ras family</fullName>
    </submittedName>
</protein>
<dbReference type="InterPro" id="IPR001806">
    <property type="entry name" value="Small_GTPase"/>
</dbReference>
<dbReference type="AlphaFoldDB" id="M1UXT7"/>
<sequence>MAEGDQQPVSTRVPRGNAVPDSAGSLLSTSYYGGVGMYAAAAAGAQRVRRIAVLGARGVGKSALTIRFCEGTFPESYLPTIEDTYQTTLRGRDGTVYALEIVDTAGQDEYSSLGAQATIGIDGYVLLYSVRDASSFEMVRYIFQRLVAILGSDQIPMILVGNQIDQALDREVSFEEGAHIAETIGAAFCECSARTGTNVAEVFRILLDEIERSASDDGFGPIDEEDQEADDQYLEERDPKTWRAPVRDAKTARNRGQLTPQDPPTIESSQGESKPGEQSRSAVTTSSSSTARRTREAVSAEGSATLCAGGFRSGADGSGSMLLSRCGLQ</sequence>
<accession>M1UXT7</accession>
<dbReference type="Gene3D" id="3.40.50.300">
    <property type="entry name" value="P-loop containing nucleotide triphosphate hydrolases"/>
    <property type="match status" value="1"/>
</dbReference>
<keyword evidence="1" id="KW-0547">Nucleotide-binding</keyword>
<dbReference type="SUPFAM" id="SSF52540">
    <property type="entry name" value="P-loop containing nucleoside triphosphate hydrolases"/>
    <property type="match status" value="1"/>
</dbReference>
<dbReference type="PROSITE" id="PS51420">
    <property type="entry name" value="RHO"/>
    <property type="match status" value="1"/>
</dbReference>
<dbReference type="PROSITE" id="PS51419">
    <property type="entry name" value="RAB"/>
    <property type="match status" value="1"/>
</dbReference>
<feature type="compositionally biased region" description="Polar residues" evidence="3">
    <location>
        <begin position="254"/>
        <end position="278"/>
    </location>
</feature>
<dbReference type="KEGG" id="cme:CYME_CMT371C"/>
<dbReference type="EMBL" id="AP006502">
    <property type="protein sequence ID" value="BAM83321.1"/>
    <property type="molecule type" value="Genomic_DNA"/>
</dbReference>
<evidence type="ECO:0000256" key="2">
    <source>
        <dbReference type="ARBA" id="ARBA00023134"/>
    </source>
</evidence>
<keyword evidence="5" id="KW-1185">Reference proteome</keyword>
<dbReference type="InterPro" id="IPR005225">
    <property type="entry name" value="Small_GTP-bd"/>
</dbReference>
<evidence type="ECO:0000313" key="4">
    <source>
        <dbReference type="EMBL" id="BAM83321.1"/>
    </source>
</evidence>
<dbReference type="eggNOG" id="KOG0395">
    <property type="taxonomic scope" value="Eukaryota"/>
</dbReference>
<dbReference type="PANTHER" id="PTHR24070">
    <property type="entry name" value="RAS, DI-RAS, AND RHEB FAMILY MEMBERS OF SMALL GTPASE SUPERFAMILY"/>
    <property type="match status" value="1"/>
</dbReference>
<gene>
    <name evidence="4" type="ORF">CYME_CMT371C</name>
</gene>
<dbReference type="Proteomes" id="UP000007014">
    <property type="component" value="Chromosome 20"/>
</dbReference>
<dbReference type="InterPro" id="IPR020849">
    <property type="entry name" value="Small_GTPase_Ras-type"/>
</dbReference>
<dbReference type="SMART" id="SM00174">
    <property type="entry name" value="RHO"/>
    <property type="match status" value="1"/>
</dbReference>
<dbReference type="GO" id="GO:0016020">
    <property type="term" value="C:membrane"/>
    <property type="evidence" value="ECO:0007669"/>
    <property type="project" value="InterPro"/>
</dbReference>
<organism evidence="4 5">
    <name type="scientific">Cyanidioschyzon merolae (strain NIES-3377 / 10D)</name>
    <name type="common">Unicellular red alga</name>
    <dbReference type="NCBI Taxonomy" id="280699"/>
    <lineage>
        <taxon>Eukaryota</taxon>
        <taxon>Rhodophyta</taxon>
        <taxon>Bangiophyceae</taxon>
        <taxon>Cyanidiales</taxon>
        <taxon>Cyanidiaceae</taxon>
        <taxon>Cyanidioschyzon</taxon>
    </lineage>
</organism>
<dbReference type="GeneID" id="16998122"/>
<dbReference type="HOGENOM" id="CLU_845573_0_0_1"/>
<dbReference type="OMA" id="YITQAFI"/>
<dbReference type="STRING" id="280699.M1UXT7"/>
<dbReference type="NCBIfam" id="TIGR00231">
    <property type="entry name" value="small_GTP"/>
    <property type="match status" value="1"/>
</dbReference>
<dbReference type="InterPro" id="IPR027417">
    <property type="entry name" value="P-loop_NTPase"/>
</dbReference>
<dbReference type="GO" id="GO:0005525">
    <property type="term" value="F:GTP binding"/>
    <property type="evidence" value="ECO:0007669"/>
    <property type="project" value="UniProtKB-KW"/>
</dbReference>
<feature type="compositionally biased region" description="Low complexity" evidence="3">
    <location>
        <begin position="279"/>
        <end position="292"/>
    </location>
</feature>
<dbReference type="SMART" id="SM00173">
    <property type="entry name" value="RAS"/>
    <property type="match status" value="1"/>
</dbReference>